<evidence type="ECO:0000256" key="4">
    <source>
        <dbReference type="ARBA" id="ARBA00023015"/>
    </source>
</evidence>
<dbReference type="Pfam" id="PF06331">
    <property type="entry name" value="Tfb5"/>
    <property type="match status" value="1"/>
</dbReference>
<name>A0A1Y2A9A1_9FUNG</name>
<dbReference type="GO" id="GO:0006294">
    <property type="term" value="P:nucleotide-excision repair, preincision complex assembly"/>
    <property type="evidence" value="ECO:0007669"/>
    <property type="project" value="TreeGrafter"/>
</dbReference>
<comment type="subunit">
    <text evidence="8">Component of the 7-subunit TFIIH core complex.</text>
</comment>
<keyword evidence="10" id="KW-1185">Reference proteome</keyword>
<dbReference type="Proteomes" id="UP000193920">
    <property type="component" value="Unassembled WGS sequence"/>
</dbReference>
<keyword evidence="3 8" id="KW-0227">DNA damage</keyword>
<dbReference type="STRING" id="1754190.A0A1Y2A9A1"/>
<protein>
    <recommendedName>
        <fullName evidence="8">General transcription and DNA repair factor IIH subunit TFB5</fullName>
    </recommendedName>
</protein>
<keyword evidence="6 8" id="KW-0234">DNA repair</keyword>
<dbReference type="GO" id="GO:0005675">
    <property type="term" value="C:transcription factor TFIIH holo complex"/>
    <property type="evidence" value="ECO:0007669"/>
    <property type="project" value="TreeGrafter"/>
</dbReference>
<accession>A0A1Y2A9A1</accession>
<evidence type="ECO:0000256" key="3">
    <source>
        <dbReference type="ARBA" id="ARBA00022763"/>
    </source>
</evidence>
<reference evidence="9 10" key="1">
    <citation type="submission" date="2016-08" db="EMBL/GenBank/DDBJ databases">
        <title>A Parts List for Fungal Cellulosomes Revealed by Comparative Genomics.</title>
        <authorList>
            <consortium name="DOE Joint Genome Institute"/>
            <person name="Haitjema C.H."/>
            <person name="Gilmore S.P."/>
            <person name="Henske J.K."/>
            <person name="Solomon K.V."/>
            <person name="De Groot R."/>
            <person name="Kuo A."/>
            <person name="Mondo S.J."/>
            <person name="Salamov A.A."/>
            <person name="Labutti K."/>
            <person name="Zhao Z."/>
            <person name="Chiniquy J."/>
            <person name="Barry K."/>
            <person name="Brewer H.M."/>
            <person name="Purvine S.O."/>
            <person name="Wright A.T."/>
            <person name="Boxma B."/>
            <person name="Van Alen T."/>
            <person name="Hackstein J.H."/>
            <person name="Baker S.E."/>
            <person name="Grigoriev I.V."/>
            <person name="O'Malley M.A."/>
        </authorList>
    </citation>
    <scope>NUCLEOTIDE SEQUENCE [LARGE SCALE GENOMIC DNA]</scope>
    <source>
        <strain evidence="9 10">G1</strain>
    </source>
</reference>
<comment type="caution">
    <text evidence="9">The sequence shown here is derived from an EMBL/GenBank/DDBJ whole genome shotgun (WGS) entry which is preliminary data.</text>
</comment>
<dbReference type="AlphaFoldDB" id="A0A1Y2A9A1"/>
<organism evidence="9 10">
    <name type="scientific">Neocallimastix californiae</name>
    <dbReference type="NCBI Taxonomy" id="1754190"/>
    <lineage>
        <taxon>Eukaryota</taxon>
        <taxon>Fungi</taxon>
        <taxon>Fungi incertae sedis</taxon>
        <taxon>Chytridiomycota</taxon>
        <taxon>Chytridiomycota incertae sedis</taxon>
        <taxon>Neocallimastigomycetes</taxon>
        <taxon>Neocallimastigales</taxon>
        <taxon>Neocallimastigaceae</taxon>
        <taxon>Neocallimastix</taxon>
    </lineage>
</organism>
<proteinExistence type="inferred from homology"/>
<dbReference type="PANTHER" id="PTHR28580:SF1">
    <property type="entry name" value="GENERAL TRANSCRIPTION FACTOR IIH SUBUNIT 5"/>
    <property type="match status" value="1"/>
</dbReference>
<dbReference type="OrthoDB" id="354at2759"/>
<dbReference type="InterPro" id="IPR035935">
    <property type="entry name" value="TFB5-like_sf"/>
</dbReference>
<evidence type="ECO:0000313" key="10">
    <source>
        <dbReference type="Proteomes" id="UP000193920"/>
    </source>
</evidence>
<sequence length="58" mass="6924">ISSDPTVKSVLKELDEEDHFIIEDLDETHVFINYRAVEKIRNELDKIMEDNTYKILEE</sequence>
<evidence type="ECO:0000256" key="6">
    <source>
        <dbReference type="ARBA" id="ARBA00023204"/>
    </source>
</evidence>
<keyword evidence="4 8" id="KW-0805">Transcription regulation</keyword>
<keyword evidence="5 8" id="KW-0804">Transcription</keyword>
<dbReference type="InterPro" id="IPR009400">
    <property type="entry name" value="TFIIH_TTDA/Tfb5"/>
</dbReference>
<evidence type="ECO:0000256" key="8">
    <source>
        <dbReference type="RuleBase" id="RU368032"/>
    </source>
</evidence>
<evidence type="ECO:0000313" key="9">
    <source>
        <dbReference type="EMBL" id="ORY19088.1"/>
    </source>
</evidence>
<comment type="function">
    <text evidence="8">In NER, TFIIH acts by opening DNA around the lesion to allow the excision of the damaged oligonucleotide and its replacement by a new DNA fragment. In transcription, TFIIH has an essential role in transcription initiation. When the pre-initiation complex (PIC) has been established, TFIIH is required for promoter opening and promoter escape.</text>
</comment>
<dbReference type="GO" id="GO:0006367">
    <property type="term" value="P:transcription initiation at RNA polymerase II promoter"/>
    <property type="evidence" value="ECO:0007669"/>
    <property type="project" value="UniProtKB-UniRule"/>
</dbReference>
<dbReference type="PANTHER" id="PTHR28580">
    <property type="entry name" value="GENERAL TRANSCRIPTION FACTOR IIH SUBUNIT 5"/>
    <property type="match status" value="1"/>
</dbReference>
<feature type="non-terminal residue" evidence="9">
    <location>
        <position position="1"/>
    </location>
</feature>
<evidence type="ECO:0000256" key="1">
    <source>
        <dbReference type="ARBA" id="ARBA00004123"/>
    </source>
</evidence>
<comment type="subcellular location">
    <subcellularLocation>
        <location evidence="1 8">Nucleus</location>
    </subcellularLocation>
</comment>
<evidence type="ECO:0000256" key="2">
    <source>
        <dbReference type="ARBA" id="ARBA00007470"/>
    </source>
</evidence>
<evidence type="ECO:0000256" key="7">
    <source>
        <dbReference type="ARBA" id="ARBA00023242"/>
    </source>
</evidence>
<dbReference type="SMART" id="SM01395">
    <property type="entry name" value="Tbf5"/>
    <property type="match status" value="1"/>
</dbReference>
<dbReference type="EMBL" id="MCOG01000314">
    <property type="protein sequence ID" value="ORY19088.1"/>
    <property type="molecule type" value="Genomic_DNA"/>
</dbReference>
<dbReference type="GO" id="GO:0000439">
    <property type="term" value="C:transcription factor TFIIH core complex"/>
    <property type="evidence" value="ECO:0007669"/>
    <property type="project" value="UniProtKB-UniRule"/>
</dbReference>
<gene>
    <name evidence="9" type="ORF">LY90DRAFT_435268</name>
</gene>
<dbReference type="Gene3D" id="3.30.70.1220">
    <property type="entry name" value="TFB5-like"/>
    <property type="match status" value="1"/>
</dbReference>
<evidence type="ECO:0000256" key="5">
    <source>
        <dbReference type="ARBA" id="ARBA00023163"/>
    </source>
</evidence>
<keyword evidence="7 8" id="KW-0539">Nucleus</keyword>
<dbReference type="SUPFAM" id="SSF142897">
    <property type="entry name" value="TFB5-like"/>
    <property type="match status" value="1"/>
</dbReference>
<comment type="similarity">
    <text evidence="2 8">Belongs to the TFB5 family.</text>
</comment>